<name>A0A1H8VTG1_9GAMM</name>
<feature type="region of interest" description="Disordered" evidence="1">
    <location>
        <begin position="1"/>
        <end position="20"/>
    </location>
</feature>
<accession>A0A1H8VTG1</accession>
<dbReference type="Pfam" id="PF08818">
    <property type="entry name" value="DUF1801"/>
    <property type="match status" value="1"/>
</dbReference>
<dbReference type="EMBL" id="FOEG01000015">
    <property type="protein sequence ID" value="SEP18517.1"/>
    <property type="molecule type" value="Genomic_DNA"/>
</dbReference>
<dbReference type="InterPro" id="IPR014922">
    <property type="entry name" value="YdhG-like"/>
</dbReference>
<gene>
    <name evidence="3" type="ORF">SAMN04488052_11515</name>
</gene>
<evidence type="ECO:0000259" key="2">
    <source>
        <dbReference type="Pfam" id="PF08818"/>
    </source>
</evidence>
<dbReference type="AlphaFoldDB" id="A0A1H8VTG1"/>
<feature type="domain" description="YdhG-like" evidence="2">
    <location>
        <begin position="38"/>
        <end position="127"/>
    </location>
</feature>
<reference evidence="3 4" key="1">
    <citation type="submission" date="2016-10" db="EMBL/GenBank/DDBJ databases">
        <authorList>
            <person name="de Groot N.N."/>
        </authorList>
    </citation>
    <scope>NUCLEOTIDE SEQUENCE [LARGE SCALE GENOMIC DNA]</scope>
    <source>
        <strain evidence="3 4">CGMCC 1.6291</strain>
    </source>
</reference>
<dbReference type="SUPFAM" id="SSF159888">
    <property type="entry name" value="YdhG-like"/>
    <property type="match status" value="1"/>
</dbReference>
<dbReference type="Proteomes" id="UP000199657">
    <property type="component" value="Unassembled WGS sequence"/>
</dbReference>
<keyword evidence="4" id="KW-1185">Reference proteome</keyword>
<evidence type="ECO:0000313" key="4">
    <source>
        <dbReference type="Proteomes" id="UP000199657"/>
    </source>
</evidence>
<evidence type="ECO:0000256" key="1">
    <source>
        <dbReference type="SAM" id="MobiDB-lite"/>
    </source>
</evidence>
<evidence type="ECO:0000313" key="3">
    <source>
        <dbReference type="EMBL" id="SEP18517.1"/>
    </source>
</evidence>
<protein>
    <recommendedName>
        <fullName evidence="2">YdhG-like domain-containing protein</fullName>
    </recommendedName>
</protein>
<sequence length="134" mass="15344">MSKIRKPNSSRKPPTPSDDHTVIDDWIRRRVMPDLSPMVRQIDELIRNTLPRLQYAIKWGKVYYGIPELGWVIELAAYDVSVNIVFLGGADFDDPPPLGETDRSRYVKLKTLEEVQAPEVGNWIRQAASVPGWQ</sequence>
<dbReference type="STRING" id="406100.SAMN04488052_11515"/>
<organism evidence="3 4">
    <name type="scientific">Aquisalimonas asiatica</name>
    <dbReference type="NCBI Taxonomy" id="406100"/>
    <lineage>
        <taxon>Bacteria</taxon>
        <taxon>Pseudomonadati</taxon>
        <taxon>Pseudomonadota</taxon>
        <taxon>Gammaproteobacteria</taxon>
        <taxon>Chromatiales</taxon>
        <taxon>Ectothiorhodospiraceae</taxon>
        <taxon>Aquisalimonas</taxon>
    </lineage>
</organism>
<dbReference type="RefSeq" id="WP_216110942.1">
    <property type="nucleotide sequence ID" value="NZ_FOEG01000015.1"/>
</dbReference>
<proteinExistence type="predicted"/>